<dbReference type="Pfam" id="PF00550">
    <property type="entry name" value="PP-binding"/>
    <property type="match status" value="1"/>
</dbReference>
<evidence type="ECO:0000259" key="5">
    <source>
        <dbReference type="PROSITE" id="PS50075"/>
    </source>
</evidence>
<keyword evidence="3" id="KW-0597">Phosphoprotein</keyword>
<evidence type="ECO:0000256" key="2">
    <source>
        <dbReference type="ARBA" id="ARBA00022450"/>
    </source>
</evidence>
<keyword evidence="4" id="KW-0444">Lipid biosynthesis</keyword>
<dbReference type="NCBIfam" id="NF002150">
    <property type="entry name" value="PRK00982.1-4"/>
    <property type="match status" value="1"/>
</dbReference>
<dbReference type="Gene3D" id="1.10.1200.10">
    <property type="entry name" value="ACP-like"/>
    <property type="match status" value="1"/>
</dbReference>
<dbReference type="EMBL" id="CAJNOV010013811">
    <property type="protein sequence ID" value="CAF1532752.1"/>
    <property type="molecule type" value="Genomic_DNA"/>
</dbReference>
<dbReference type="GO" id="GO:0016020">
    <property type="term" value="C:membrane"/>
    <property type="evidence" value="ECO:0007669"/>
    <property type="project" value="GOC"/>
</dbReference>
<evidence type="ECO:0000313" key="6">
    <source>
        <dbReference type="EMBL" id="CAF1532752.1"/>
    </source>
</evidence>
<dbReference type="Proteomes" id="UP000663855">
    <property type="component" value="Unassembled WGS sequence"/>
</dbReference>
<accession>A0A815V8X5</accession>
<dbReference type="GO" id="GO:0000036">
    <property type="term" value="F:acyl carrier activity"/>
    <property type="evidence" value="ECO:0007669"/>
    <property type="project" value="TreeGrafter"/>
</dbReference>
<proteinExistence type="inferred from homology"/>
<dbReference type="InterPro" id="IPR003231">
    <property type="entry name" value="ACP"/>
</dbReference>
<dbReference type="GO" id="GO:0005829">
    <property type="term" value="C:cytosol"/>
    <property type="evidence" value="ECO:0007669"/>
    <property type="project" value="TreeGrafter"/>
</dbReference>
<evidence type="ECO:0000313" key="7">
    <source>
        <dbReference type="Proteomes" id="UP000663855"/>
    </source>
</evidence>
<dbReference type="InterPro" id="IPR009081">
    <property type="entry name" value="PP-bd_ACP"/>
</dbReference>
<keyword evidence="4" id="KW-0443">Lipid metabolism</keyword>
<feature type="domain" description="Carrier" evidence="5">
    <location>
        <begin position="1"/>
        <end position="76"/>
    </location>
</feature>
<name>A0A815V8X5_9BILA</name>
<comment type="function">
    <text evidence="4">Carrier of the growing fatty acid chain in fatty acid biosynthesis.</text>
</comment>
<dbReference type="InterPro" id="IPR036736">
    <property type="entry name" value="ACP-like_sf"/>
</dbReference>
<evidence type="ECO:0000256" key="1">
    <source>
        <dbReference type="ARBA" id="ARBA00010930"/>
    </source>
</evidence>
<keyword evidence="2 4" id="KW-0596">Phosphopantetheine</keyword>
<keyword evidence="4" id="KW-0276">Fatty acid metabolism</keyword>
<dbReference type="NCBIfam" id="NF002148">
    <property type="entry name" value="PRK00982.1-2"/>
    <property type="match status" value="1"/>
</dbReference>
<gene>
    <name evidence="6" type="ORF">CJN711_LOCUS29153</name>
</gene>
<comment type="similarity">
    <text evidence="1">Belongs to the acyl carrier protein (ACP) family.</text>
</comment>
<dbReference type="GO" id="GO:0009245">
    <property type="term" value="P:lipid A biosynthetic process"/>
    <property type="evidence" value="ECO:0007669"/>
    <property type="project" value="TreeGrafter"/>
</dbReference>
<dbReference type="PROSITE" id="PS50075">
    <property type="entry name" value="CARRIER"/>
    <property type="match status" value="1"/>
</dbReference>
<dbReference type="NCBIfam" id="TIGR00517">
    <property type="entry name" value="acyl_carrier"/>
    <property type="match status" value="1"/>
</dbReference>
<reference evidence="6" key="1">
    <citation type="submission" date="2021-02" db="EMBL/GenBank/DDBJ databases">
        <authorList>
            <person name="Nowell W R."/>
        </authorList>
    </citation>
    <scope>NUCLEOTIDE SEQUENCE</scope>
</reference>
<dbReference type="GO" id="GO:0000035">
    <property type="term" value="F:acyl binding"/>
    <property type="evidence" value="ECO:0007669"/>
    <property type="project" value="TreeGrafter"/>
</dbReference>
<dbReference type="HAMAP" id="MF_01217">
    <property type="entry name" value="Acyl_carrier"/>
    <property type="match status" value="1"/>
</dbReference>
<dbReference type="PANTHER" id="PTHR20863:SF76">
    <property type="entry name" value="CARRIER DOMAIN-CONTAINING PROTEIN"/>
    <property type="match status" value="1"/>
</dbReference>
<keyword evidence="4" id="KW-0275">Fatty acid biosynthesis</keyword>
<comment type="caution">
    <text evidence="6">The sequence shown here is derived from an EMBL/GenBank/DDBJ whole genome shotgun (WGS) entry which is preliminary data.</text>
</comment>
<sequence>MSVFDQVKNIIVEKIGASPENVTMKSSMADDLGCDDLDVTELIMAIEQEFKISIPDEYVENFKTVKDIVDYINKTKDINLLKQCKGDSSAITCRNVTRKLFPDAAERASKTISTIEKTKVTTIVEFARIVHPGESKSKRDLINAIGSVFACEKSQEQQKKNH</sequence>
<organism evidence="6 7">
    <name type="scientific">Rotaria magnacalcarata</name>
    <dbReference type="NCBI Taxonomy" id="392030"/>
    <lineage>
        <taxon>Eukaryota</taxon>
        <taxon>Metazoa</taxon>
        <taxon>Spiralia</taxon>
        <taxon>Gnathifera</taxon>
        <taxon>Rotifera</taxon>
        <taxon>Eurotatoria</taxon>
        <taxon>Bdelloidea</taxon>
        <taxon>Philodinida</taxon>
        <taxon>Philodinidae</taxon>
        <taxon>Rotaria</taxon>
    </lineage>
</organism>
<evidence type="ECO:0000256" key="3">
    <source>
        <dbReference type="ARBA" id="ARBA00022553"/>
    </source>
</evidence>
<dbReference type="AlphaFoldDB" id="A0A815V8X5"/>
<evidence type="ECO:0000256" key="4">
    <source>
        <dbReference type="RuleBase" id="RU000722"/>
    </source>
</evidence>
<dbReference type="SUPFAM" id="SSF47336">
    <property type="entry name" value="ACP-like"/>
    <property type="match status" value="1"/>
</dbReference>
<protein>
    <recommendedName>
        <fullName evidence="4">Acyl carrier protein</fullName>
    </recommendedName>
</protein>
<dbReference type="PANTHER" id="PTHR20863">
    <property type="entry name" value="ACYL CARRIER PROTEIN"/>
    <property type="match status" value="1"/>
</dbReference>